<dbReference type="InterPro" id="IPR003961">
    <property type="entry name" value="FN3_dom"/>
</dbReference>
<dbReference type="Gene3D" id="2.60.120.1060">
    <property type="entry name" value="NPCBM/NEW2 domain"/>
    <property type="match status" value="2"/>
</dbReference>
<dbReference type="InterPro" id="IPR011013">
    <property type="entry name" value="Gal_mutarotase_sf_dom"/>
</dbReference>
<evidence type="ECO:0000256" key="7">
    <source>
        <dbReference type="ARBA" id="ARBA00032230"/>
    </source>
</evidence>
<evidence type="ECO:0000256" key="6">
    <source>
        <dbReference type="ARBA" id="ARBA00023295"/>
    </source>
</evidence>
<dbReference type="PROSITE" id="PS00608">
    <property type="entry name" value="GLYCOSYL_HYDROL_F2_2"/>
    <property type="match status" value="1"/>
</dbReference>
<feature type="region of interest" description="Disordered" evidence="9">
    <location>
        <begin position="1922"/>
        <end position="2036"/>
    </location>
</feature>
<evidence type="ECO:0000256" key="1">
    <source>
        <dbReference type="ARBA" id="ARBA00001412"/>
    </source>
</evidence>
<evidence type="ECO:0000256" key="3">
    <source>
        <dbReference type="ARBA" id="ARBA00012756"/>
    </source>
</evidence>
<dbReference type="Pfam" id="PF02836">
    <property type="entry name" value="Glyco_hydro_2_C"/>
    <property type="match status" value="1"/>
</dbReference>
<accession>A0ABS8EVY3</accession>
<keyword evidence="10" id="KW-0732">Signal</keyword>
<reference evidence="12 13" key="1">
    <citation type="submission" date="2021-10" db="EMBL/GenBank/DDBJ databases">
        <title>Anaerobic single-cell dispensing facilitates the cultivation of human gut bacteria.</title>
        <authorList>
            <person name="Afrizal A."/>
        </authorList>
    </citation>
    <scope>NUCLEOTIDE SEQUENCE [LARGE SCALE GENOMIC DNA]</scope>
    <source>
        <strain evidence="12 13">CLA-AA-H246</strain>
    </source>
</reference>
<dbReference type="PANTHER" id="PTHR46323">
    <property type="entry name" value="BETA-GALACTOSIDASE"/>
    <property type="match status" value="1"/>
</dbReference>
<dbReference type="InterPro" id="IPR023232">
    <property type="entry name" value="Glyco_hydro_2_AS"/>
</dbReference>
<protein>
    <recommendedName>
        <fullName evidence="4 8">Beta-galactosidase</fullName>
        <ecNumber evidence="3 8">3.2.1.23</ecNumber>
    </recommendedName>
    <alternativeName>
        <fullName evidence="7 8">Lactase</fullName>
    </alternativeName>
</protein>
<feature type="compositionally biased region" description="Low complexity" evidence="9">
    <location>
        <begin position="1992"/>
        <end position="2027"/>
    </location>
</feature>
<dbReference type="SMART" id="SM00776">
    <property type="entry name" value="NPCBM"/>
    <property type="match status" value="1"/>
</dbReference>
<dbReference type="PANTHER" id="PTHR46323:SF2">
    <property type="entry name" value="BETA-GALACTOSIDASE"/>
    <property type="match status" value="1"/>
</dbReference>
<evidence type="ECO:0000313" key="12">
    <source>
        <dbReference type="EMBL" id="MCC2148934.1"/>
    </source>
</evidence>
<dbReference type="InterPro" id="IPR006101">
    <property type="entry name" value="Glyco_hydro_2"/>
</dbReference>
<dbReference type="InterPro" id="IPR013783">
    <property type="entry name" value="Ig-like_fold"/>
</dbReference>
<evidence type="ECO:0000256" key="4">
    <source>
        <dbReference type="ARBA" id="ARBA00013303"/>
    </source>
</evidence>
<dbReference type="InterPro" id="IPR036156">
    <property type="entry name" value="Beta-gal/glucu_dom_sf"/>
</dbReference>
<dbReference type="Gene3D" id="2.70.98.10">
    <property type="match status" value="1"/>
</dbReference>
<feature type="compositionally biased region" description="Low complexity" evidence="9">
    <location>
        <begin position="1953"/>
        <end position="1984"/>
    </location>
</feature>
<feature type="compositionally biased region" description="Low complexity" evidence="9">
    <location>
        <begin position="1927"/>
        <end position="1945"/>
    </location>
</feature>
<organism evidence="12 13">
    <name type="scientific">Hominisplanchenecus faecis</name>
    <dbReference type="NCBI Taxonomy" id="2885351"/>
    <lineage>
        <taxon>Bacteria</taxon>
        <taxon>Bacillati</taxon>
        <taxon>Bacillota</taxon>
        <taxon>Clostridia</taxon>
        <taxon>Lachnospirales</taxon>
        <taxon>Lachnospiraceae</taxon>
        <taxon>Hominisplanchenecus</taxon>
    </lineage>
</organism>
<dbReference type="Gene3D" id="3.20.20.80">
    <property type="entry name" value="Glycosidases"/>
    <property type="match status" value="1"/>
</dbReference>
<dbReference type="InterPro" id="IPR004199">
    <property type="entry name" value="B-gal_small/dom_5"/>
</dbReference>
<comment type="similarity">
    <text evidence="2 8">Belongs to the glycosyl hydrolase 2 family.</text>
</comment>
<dbReference type="SUPFAM" id="SSF49785">
    <property type="entry name" value="Galactose-binding domain-like"/>
    <property type="match status" value="3"/>
</dbReference>
<dbReference type="InterPro" id="IPR013222">
    <property type="entry name" value="Glyco_hyd_98_carb-bd"/>
</dbReference>
<dbReference type="SMART" id="SM01038">
    <property type="entry name" value="Bgal_small_N"/>
    <property type="match status" value="1"/>
</dbReference>
<dbReference type="InterPro" id="IPR032312">
    <property type="entry name" value="LacZ_4"/>
</dbReference>
<dbReference type="SUPFAM" id="SSF74650">
    <property type="entry name" value="Galactose mutarotase-like"/>
    <property type="match status" value="1"/>
</dbReference>
<dbReference type="Pfam" id="PF16353">
    <property type="entry name" value="LacZ_4"/>
    <property type="match status" value="1"/>
</dbReference>
<keyword evidence="6 8" id="KW-0326">Glycosidase</keyword>
<evidence type="ECO:0000256" key="2">
    <source>
        <dbReference type="ARBA" id="ARBA00007401"/>
    </source>
</evidence>
<evidence type="ECO:0000256" key="5">
    <source>
        <dbReference type="ARBA" id="ARBA00022801"/>
    </source>
</evidence>
<keyword evidence="13" id="KW-1185">Reference proteome</keyword>
<dbReference type="Proteomes" id="UP001299235">
    <property type="component" value="Unassembled WGS sequence"/>
</dbReference>
<dbReference type="InterPro" id="IPR050347">
    <property type="entry name" value="Bact_Beta-galactosidase"/>
</dbReference>
<dbReference type="EMBL" id="JAJEQE010000017">
    <property type="protein sequence ID" value="MCC2148934.1"/>
    <property type="molecule type" value="Genomic_DNA"/>
</dbReference>
<dbReference type="Gene3D" id="1.10.1330.10">
    <property type="entry name" value="Dockerin domain"/>
    <property type="match status" value="1"/>
</dbReference>
<dbReference type="InterPro" id="IPR036116">
    <property type="entry name" value="FN3_sf"/>
</dbReference>
<dbReference type="CDD" id="cd14256">
    <property type="entry name" value="Dockerin_I"/>
    <property type="match status" value="1"/>
</dbReference>
<comment type="catalytic activity">
    <reaction evidence="1 8">
        <text>Hydrolysis of terminal non-reducing beta-D-galactose residues in beta-D-galactosides.</text>
        <dbReference type="EC" id="3.2.1.23"/>
    </reaction>
</comment>
<dbReference type="Gene3D" id="2.60.40.10">
    <property type="entry name" value="Immunoglobulins"/>
    <property type="match status" value="3"/>
</dbReference>
<dbReference type="Pfam" id="PF08305">
    <property type="entry name" value="NPCBM"/>
    <property type="match status" value="2"/>
</dbReference>
<proteinExistence type="inferred from homology"/>
<dbReference type="PROSITE" id="PS50853">
    <property type="entry name" value="FN3"/>
    <property type="match status" value="1"/>
</dbReference>
<evidence type="ECO:0000256" key="9">
    <source>
        <dbReference type="SAM" id="MobiDB-lite"/>
    </source>
</evidence>
<dbReference type="InterPro" id="IPR006103">
    <property type="entry name" value="Glyco_hydro_2_cat"/>
</dbReference>
<evidence type="ECO:0000256" key="10">
    <source>
        <dbReference type="SAM" id="SignalP"/>
    </source>
</evidence>
<evidence type="ECO:0000256" key="8">
    <source>
        <dbReference type="RuleBase" id="RU361154"/>
    </source>
</evidence>
<feature type="signal peptide" evidence="10">
    <location>
        <begin position="1"/>
        <end position="23"/>
    </location>
</feature>
<gene>
    <name evidence="12" type="ORF">LKD42_06655</name>
</gene>
<comment type="caution">
    <text evidence="12">The sequence shown here is derived from an EMBL/GenBank/DDBJ whole genome shotgun (WGS) entry which is preliminary data.</text>
</comment>
<dbReference type="PRINTS" id="PR00132">
    <property type="entry name" value="GLHYDRLASE2"/>
</dbReference>
<dbReference type="SUPFAM" id="SSF51445">
    <property type="entry name" value="(Trans)glycosidases"/>
    <property type="match status" value="1"/>
</dbReference>
<dbReference type="Pfam" id="PF02929">
    <property type="entry name" value="Bgal_small_N"/>
    <property type="match status" value="1"/>
</dbReference>
<dbReference type="CDD" id="cd00063">
    <property type="entry name" value="FN3"/>
    <property type="match status" value="1"/>
</dbReference>
<dbReference type="EC" id="3.2.1.23" evidence="3 8"/>
<dbReference type="InterPro" id="IPR036439">
    <property type="entry name" value="Dockerin_dom_sf"/>
</dbReference>
<dbReference type="SUPFAM" id="SSF63446">
    <property type="entry name" value="Type I dockerin domain"/>
    <property type="match status" value="1"/>
</dbReference>
<dbReference type="InterPro" id="IPR006104">
    <property type="entry name" value="Glyco_hydro_2_N"/>
</dbReference>
<dbReference type="InterPro" id="IPR008979">
    <property type="entry name" value="Galactose-bd-like_sf"/>
</dbReference>
<dbReference type="Pfam" id="PF00703">
    <property type="entry name" value="Glyco_hydro_2"/>
    <property type="match status" value="1"/>
</dbReference>
<evidence type="ECO:0000259" key="11">
    <source>
        <dbReference type="PROSITE" id="PS50853"/>
    </source>
</evidence>
<dbReference type="SUPFAM" id="SSF49265">
    <property type="entry name" value="Fibronectin type III"/>
    <property type="match status" value="1"/>
</dbReference>
<dbReference type="InterPro" id="IPR023230">
    <property type="entry name" value="Glyco_hydro_2_CS"/>
</dbReference>
<dbReference type="RefSeq" id="WP_248835198.1">
    <property type="nucleotide sequence ID" value="NZ_JAJEQE010000017.1"/>
</dbReference>
<feature type="chain" id="PRO_5045404366" description="Beta-galactosidase" evidence="10">
    <location>
        <begin position="24"/>
        <end position="2171"/>
    </location>
</feature>
<feature type="domain" description="Fibronectin type-III" evidence="11">
    <location>
        <begin position="2078"/>
        <end position="2171"/>
    </location>
</feature>
<dbReference type="Gene3D" id="2.60.120.260">
    <property type="entry name" value="Galactose-binding domain-like"/>
    <property type="match status" value="1"/>
</dbReference>
<dbReference type="Pfam" id="PF02837">
    <property type="entry name" value="Glyco_hydro_2_N"/>
    <property type="match status" value="1"/>
</dbReference>
<dbReference type="InterPro" id="IPR006102">
    <property type="entry name" value="Ig-like_GH2"/>
</dbReference>
<evidence type="ECO:0000313" key="13">
    <source>
        <dbReference type="Proteomes" id="UP001299235"/>
    </source>
</evidence>
<keyword evidence="5 8" id="KW-0378">Hydrolase</keyword>
<dbReference type="SUPFAM" id="SSF49303">
    <property type="entry name" value="beta-Galactosidase/glucuronidase domain"/>
    <property type="match status" value="2"/>
</dbReference>
<dbReference type="InterPro" id="IPR038637">
    <property type="entry name" value="NPCBM_sf"/>
</dbReference>
<dbReference type="InterPro" id="IPR014718">
    <property type="entry name" value="GH-type_carb-bd"/>
</dbReference>
<name>A0ABS8EVY3_9FIRM</name>
<dbReference type="PROSITE" id="PS00719">
    <property type="entry name" value="GLYCOSYL_HYDROL_F2_1"/>
    <property type="match status" value="1"/>
</dbReference>
<sequence length="2171" mass="237446">MRQKKLLSVLLAGAMVVSGGSISGLEGIIPEVAAAASSTEWNGQPGVFQVNREAARATFYSFDTAEKAKAKDQTKSSFYKLLNGDDWKFSWAVKPSDRIGVKDANFNQKDYDDSSWDDITVPKSWQTYVKEDGSWKYDPVIYSNQNYPWMNAEGKNYSQYKVGDAPTECNPVGTYRKTFTIDSSWKDRNVFINFEGVGSAMYLWVNGKYIGYAEDSFTRDEFNITDALDFSEGNKNVITVEVYRWSDGSYIENQDMVRLSGIFRDVYLTSKDDVEIRDYTVVTDLDETYTDADLNIDVDVRNLSAEDVNGWSVEGNLYDSDGKRVTTTPLTGTVTSFDSETKEAKVNLTQHIIDPEKWSAEKPNLYNLVLELKKDGVTKEATQTDVGFREVEITDANTDNARLRVNGQVITIAGVNRHENDPQDGWYLTEEDMRKDIELMKSLNINAVRTSHYPNDPTFYKLCDEYGIYVMDEANVESHNGRSQYKVPGSLPGYVEAAEDRAINMLERDKNYPCVIMWSPGNETGTGDSLQAEIDYFQNNDDTRVVHYQGWNDNAGVDVWSNMYPNVGKQVKNQKKPYLMCEYLHAMGNSCGGMKEYWEEIRANGILQGGFIWDFVDQSYNTPLLDSDGTWDGKSTYWGYDGDWNHGTYTDADGNTKDYSSWKSGNTDFCVNGIVSPDRTLQPEAYEVKRIYQALQMQLKDLDSRTVTISNEWIATNANEYTMKWEVVKNGTAVENGTMDVDIPAGSSKEVVIPFTTPTDAAAGDEYFLNISFVTKSDDQFTWAKKDFAVAEAQFELDFAGTDAAVEAVDTSKLEDIKTFEETDGEVKVAGDNWTVSFDKKTGEMTSYQSNGKEMIAEGIEPNYWRASTDNDKKESVDAKWKTANENVQIDEVSVAKEDKVVYVSVARTLKNCADSKDRLTYAVYANGEIVVKATMAPNSNMSNLQRVGTRLQLAAGLDNLTWYGRGESDSYSDRKTGYDVGVWSSTVDEQFTNYVYAQETGNKTDVRWMAVTDADGDGLLVDAQDHLLEMSALNCTQEALEAAGHPYQIERTDNTVLTIDYAQMGLGTASCGQATLSQYLLGTGKTYSYTYRLKPISKSTSEELMTESKKNYADETALLNGIKIGDQELDGFDNDITSYSVNVSSLSGTVPEITVEAISEDVKVEVTKPESLPGTATVKATAKSGFSRTYTIEIKNDTSIQLSDLGYDTARSTSGYNGIHVNEDNAGTELDLYVEGKRTKFEKGFGVNADSALYFDVSKLNATRLQGYVGIDAHKAKTQDGAYPIIKLDGKEVWKGELMKHGQNAQYFDIEIPAGTKEICLYADKNVKDGHDMVSWCDTKVQLSTEELTTASLTLKEDAAVRMDRSANILYNVPAGMTKAQLFAMFELGEGETLSMEDPYNASFDEDGAPVATGYLVKLRKDGTVADTVTMAVNGDVDGSANGTLDIADINMLREVLAGNAVFDAVNTYAADVNGDGKTDLFDLADLKVLAGIGADIDGAKEAATVKLTAKDNTAEEKRTVEVTGSISQISESGNSAMIAGSFTLKYDTVTYNISSLALADGVEGNISVKETEDGVQVVYDLTKAVAVQADLFKASFSLNENAEKKETSFSIENLTIAGKDAQIDASAEEVKVTPAGGKDTTPVTGQKYVYLTAKVDEANGVYGTDTEESDKYGLLYMDVANSVSGWGGFHVNEYDGGESTNKGELSMNVDGVRKVFAQGLSANTDATLTFDLSGIKAERFEGYVGIDYTKSTKTNRDGANFIFYKDSISEENKLAESGVILQPDNAKLMNVDLTGAEKLIIYIDKVGGKNDDCVDIADAKVYVKEDDNTPDQPSKDELEKIKNQAVAAKNDAETAAKAAKAAKADAEAAKVKAEEVKAAAEEAKKAAEEAKAAADVDKAAADAAQAKAEVAQKAAETAEAEAKKAQTAAETAQTKADVAQAAAKEAEDAAKNYANDAAAAKTAAETAKTTAETAKNDAVQAKEAAEAAKDSVSAQKDLAEAAANAAKASAEAAKAAQANAEAAAKAAEEAQKKAEEILAKAQKEAEEKRAEAQKQLEEVQAMQKRLESQLAKTEFAAKKVKVKAVKGVKKSVRVNWKSVEGADGYVIEYAKKANFKGKKAIAVTADKKAKTIKRLSTKKTYYVRVKAYKVVDNEKVYTAYSAKKKVRTK</sequence>
<dbReference type="InterPro" id="IPR017853">
    <property type="entry name" value="GH"/>
</dbReference>